<evidence type="ECO:0000313" key="2">
    <source>
        <dbReference type="EMBL" id="KOX73357.1"/>
    </source>
</evidence>
<proteinExistence type="predicted"/>
<sequence>MRNAAASVAMQLCKVLIRSQCWSVRVVPSKLGAMGTPVSASLTKVRIQPPSDNGVPYQPLDNRDFTPQAPTLVLTVLINLTLLAVILVLFYCYQTSNGIRWMHSDKENASATKWRSFGQDVTTVSLPNGKDYYNVWCIFTKVASNSPMRRKFEIFVESLLKLSSVDIAFHVITDDDSKNVAEKLLGNILSSTGKFMKVQYYDVHELALQLADIVSVMSPHFSSKPGTYYSDALFFLSLGLHRIAPAEQSVAAMFDADTKFRRDIRKLFDEFNTFGSQALFGLSPELTPVYRHVLYLYRNKHPDTLFGEPASSGGYPGYNSGVVLFNLDKLRNSSVYDAIVKKEKVDAMTEKYHFKGHLGDQDFYTLLGMEKPELIHTIDCGWNRQLCTWWRDRGYADVFGNYSKCDSETKLWHGNCNTPIPDD</sequence>
<dbReference type="PANTHER" id="PTHR46612">
    <property type="entry name" value="XYLOSIDE XYLOSYLTRANSFERASE 1"/>
    <property type="match status" value="1"/>
</dbReference>
<dbReference type="InterPro" id="IPR029044">
    <property type="entry name" value="Nucleotide-diphossugar_trans"/>
</dbReference>
<keyword evidence="2" id="KW-0808">Transferase</keyword>
<keyword evidence="1" id="KW-0472">Membrane</keyword>
<keyword evidence="3" id="KW-1185">Reference proteome</keyword>
<feature type="transmembrane region" description="Helical" evidence="1">
    <location>
        <begin position="72"/>
        <end position="93"/>
    </location>
</feature>
<dbReference type="Proteomes" id="UP000053105">
    <property type="component" value="Unassembled WGS sequence"/>
</dbReference>
<dbReference type="AlphaFoldDB" id="A0A0M8ZY83"/>
<dbReference type="InterPro" id="IPR042465">
    <property type="entry name" value="XXLT1"/>
</dbReference>
<dbReference type="GO" id="GO:0005789">
    <property type="term" value="C:endoplasmic reticulum membrane"/>
    <property type="evidence" value="ECO:0007669"/>
    <property type="project" value="TreeGrafter"/>
</dbReference>
<dbReference type="Gene3D" id="3.90.550.10">
    <property type="entry name" value="Spore Coat Polysaccharide Biosynthesis Protein SpsA, Chain A"/>
    <property type="match status" value="1"/>
</dbReference>
<accession>A0A0M8ZY83</accession>
<dbReference type="SUPFAM" id="SSF53448">
    <property type="entry name" value="Nucleotide-diphospho-sugar transferases"/>
    <property type="match status" value="1"/>
</dbReference>
<dbReference type="STRING" id="166423.A0A0M8ZY83"/>
<protein>
    <submittedName>
        <fullName evidence="2">Xyloside xylosyltransferase 1</fullName>
    </submittedName>
</protein>
<dbReference type="GO" id="GO:0140560">
    <property type="term" value="F:xylosyl alpha-1,3-xylosyltransferase activity"/>
    <property type="evidence" value="ECO:0007669"/>
    <property type="project" value="TreeGrafter"/>
</dbReference>
<dbReference type="EMBL" id="KQ435798">
    <property type="protein sequence ID" value="KOX73357.1"/>
    <property type="molecule type" value="Genomic_DNA"/>
</dbReference>
<organism evidence="2 3">
    <name type="scientific">Melipona quadrifasciata</name>
    <dbReference type="NCBI Taxonomy" id="166423"/>
    <lineage>
        <taxon>Eukaryota</taxon>
        <taxon>Metazoa</taxon>
        <taxon>Ecdysozoa</taxon>
        <taxon>Arthropoda</taxon>
        <taxon>Hexapoda</taxon>
        <taxon>Insecta</taxon>
        <taxon>Pterygota</taxon>
        <taxon>Neoptera</taxon>
        <taxon>Endopterygota</taxon>
        <taxon>Hymenoptera</taxon>
        <taxon>Apocrita</taxon>
        <taxon>Aculeata</taxon>
        <taxon>Apoidea</taxon>
        <taxon>Anthophila</taxon>
        <taxon>Apidae</taxon>
        <taxon>Melipona</taxon>
    </lineage>
</organism>
<dbReference type="PANTHER" id="PTHR46612:SF1">
    <property type="entry name" value="XYLOSIDE XYLOSYLTRANSFERASE 1"/>
    <property type="match status" value="1"/>
</dbReference>
<evidence type="ECO:0000256" key="1">
    <source>
        <dbReference type="SAM" id="Phobius"/>
    </source>
</evidence>
<evidence type="ECO:0000313" key="3">
    <source>
        <dbReference type="Proteomes" id="UP000053105"/>
    </source>
</evidence>
<keyword evidence="1" id="KW-0812">Transmembrane</keyword>
<reference evidence="2 3" key="1">
    <citation type="submission" date="2015-07" db="EMBL/GenBank/DDBJ databases">
        <title>The genome of Melipona quadrifasciata.</title>
        <authorList>
            <person name="Pan H."/>
            <person name="Kapheim K."/>
        </authorList>
    </citation>
    <scope>NUCLEOTIDE SEQUENCE [LARGE SCALE GENOMIC DNA]</scope>
    <source>
        <strain evidence="2">0111107301</strain>
        <tissue evidence="2">Whole body</tissue>
    </source>
</reference>
<gene>
    <name evidence="2" type="ORF">WN51_14403</name>
</gene>
<dbReference type="OrthoDB" id="411524at2759"/>
<name>A0A0M8ZY83_9HYME</name>
<keyword evidence="1" id="KW-1133">Transmembrane helix</keyword>
<dbReference type="GO" id="GO:0016266">
    <property type="term" value="P:protein O-linked glycosylation via N-acetyl-galactosamine"/>
    <property type="evidence" value="ECO:0007669"/>
    <property type="project" value="TreeGrafter"/>
</dbReference>